<dbReference type="AlphaFoldDB" id="A0AAX4JQ37"/>
<evidence type="ECO:0000313" key="3">
    <source>
        <dbReference type="Proteomes" id="UP001355207"/>
    </source>
</evidence>
<dbReference type="InterPro" id="IPR029058">
    <property type="entry name" value="AB_hydrolase_fold"/>
</dbReference>
<gene>
    <name evidence="2" type="ORF">L201_002410</name>
</gene>
<dbReference type="PANTHER" id="PTHR42977:SF1">
    <property type="entry name" value="BLR6576 PROTEIN"/>
    <property type="match status" value="1"/>
</dbReference>
<sequence>MSQVAYHKVKVDDIHIFYREAGSTSLPNLLLLHGHASGSYTFKNLIPSLKNSFHIIASDYPGFGESDIPPRSTYEYTFKNISSTINKLTEILKLNTFAIYMFDYGAPIGFHIASRHPERINGIVSQNANLYEEGLGSGFDLTKEYWIEPNNLEKRNALKDSLTPKSIKWTYTIGIPESQLNRIGPDSAILDIHYLSRLNSAKQNEALEIQLDLLLGYKNNVELYPEWQRYLRENKPKLVGIWGKNDPFFLPQGAIAYKKDQPEANIILVDGGHFLNEQIPEQVAEVVKKLL</sequence>
<dbReference type="GeneID" id="91093082"/>
<dbReference type="InterPro" id="IPR000639">
    <property type="entry name" value="Epox_hydrolase-like"/>
</dbReference>
<dbReference type="GO" id="GO:0004301">
    <property type="term" value="F:epoxide hydrolase activity"/>
    <property type="evidence" value="ECO:0007669"/>
    <property type="project" value="TreeGrafter"/>
</dbReference>
<dbReference type="Pfam" id="PF00561">
    <property type="entry name" value="Abhydrolase_1"/>
    <property type="match status" value="1"/>
</dbReference>
<feature type="domain" description="AB hydrolase-1" evidence="1">
    <location>
        <begin position="27"/>
        <end position="277"/>
    </location>
</feature>
<accession>A0AAX4JQ37</accession>
<dbReference type="PANTHER" id="PTHR42977">
    <property type="entry name" value="HYDROLASE-RELATED"/>
    <property type="match status" value="1"/>
</dbReference>
<evidence type="ECO:0000259" key="1">
    <source>
        <dbReference type="Pfam" id="PF00561"/>
    </source>
</evidence>
<dbReference type="RefSeq" id="XP_066074283.1">
    <property type="nucleotide sequence ID" value="XM_066218186.1"/>
</dbReference>
<dbReference type="PRINTS" id="PR00111">
    <property type="entry name" value="ABHYDROLASE"/>
</dbReference>
<organism evidence="2 3">
    <name type="scientific">Kwoniella dendrophila CBS 6074</name>
    <dbReference type="NCBI Taxonomy" id="1295534"/>
    <lineage>
        <taxon>Eukaryota</taxon>
        <taxon>Fungi</taxon>
        <taxon>Dikarya</taxon>
        <taxon>Basidiomycota</taxon>
        <taxon>Agaricomycotina</taxon>
        <taxon>Tremellomycetes</taxon>
        <taxon>Tremellales</taxon>
        <taxon>Cryptococcaceae</taxon>
        <taxon>Kwoniella</taxon>
    </lineage>
</organism>
<evidence type="ECO:0000313" key="2">
    <source>
        <dbReference type="EMBL" id="WWC87520.1"/>
    </source>
</evidence>
<reference evidence="2 3" key="1">
    <citation type="submission" date="2024-01" db="EMBL/GenBank/DDBJ databases">
        <title>Comparative genomics of Cryptococcus and Kwoniella reveals pathogenesis evolution and contrasting modes of karyotype evolution via chromosome fusion or intercentromeric recombination.</title>
        <authorList>
            <person name="Coelho M.A."/>
            <person name="David-Palma M."/>
            <person name="Shea T."/>
            <person name="Bowers K."/>
            <person name="McGinley-Smith S."/>
            <person name="Mohammad A.W."/>
            <person name="Gnirke A."/>
            <person name="Yurkov A.M."/>
            <person name="Nowrousian M."/>
            <person name="Sun S."/>
            <person name="Cuomo C.A."/>
            <person name="Heitman J."/>
        </authorList>
    </citation>
    <scope>NUCLEOTIDE SEQUENCE [LARGE SCALE GENOMIC DNA]</scope>
    <source>
        <strain evidence="2 3">CBS 6074</strain>
    </source>
</reference>
<proteinExistence type="predicted"/>
<dbReference type="Proteomes" id="UP001355207">
    <property type="component" value="Chromosome 3"/>
</dbReference>
<dbReference type="InterPro" id="IPR051340">
    <property type="entry name" value="Haloalkane_dehalogenase"/>
</dbReference>
<name>A0AAX4JQ37_9TREE</name>
<dbReference type="PRINTS" id="PR00412">
    <property type="entry name" value="EPOXHYDRLASE"/>
</dbReference>
<dbReference type="EMBL" id="CP144100">
    <property type="protein sequence ID" value="WWC87520.1"/>
    <property type="molecule type" value="Genomic_DNA"/>
</dbReference>
<keyword evidence="3" id="KW-1185">Reference proteome</keyword>
<protein>
    <recommendedName>
        <fullName evidence="1">AB hydrolase-1 domain-containing protein</fullName>
    </recommendedName>
</protein>
<dbReference type="InterPro" id="IPR000073">
    <property type="entry name" value="AB_hydrolase_1"/>
</dbReference>
<dbReference type="Gene3D" id="3.40.50.1820">
    <property type="entry name" value="alpha/beta hydrolase"/>
    <property type="match status" value="1"/>
</dbReference>
<dbReference type="SUPFAM" id="SSF53474">
    <property type="entry name" value="alpha/beta-Hydrolases"/>
    <property type="match status" value="1"/>
</dbReference>